<organism evidence="4 5">
    <name type="scientific">Miscanthus lutarioriparius</name>
    <dbReference type="NCBI Taxonomy" id="422564"/>
    <lineage>
        <taxon>Eukaryota</taxon>
        <taxon>Viridiplantae</taxon>
        <taxon>Streptophyta</taxon>
        <taxon>Embryophyta</taxon>
        <taxon>Tracheophyta</taxon>
        <taxon>Spermatophyta</taxon>
        <taxon>Magnoliopsida</taxon>
        <taxon>Liliopsida</taxon>
        <taxon>Poales</taxon>
        <taxon>Poaceae</taxon>
        <taxon>PACMAD clade</taxon>
        <taxon>Panicoideae</taxon>
        <taxon>Andropogonodae</taxon>
        <taxon>Andropogoneae</taxon>
        <taxon>Saccharinae</taxon>
        <taxon>Miscanthus</taxon>
    </lineage>
</organism>
<proteinExistence type="predicted"/>
<evidence type="ECO:0000256" key="1">
    <source>
        <dbReference type="ARBA" id="ARBA00023002"/>
    </source>
</evidence>
<keyword evidence="5" id="KW-1185">Reference proteome</keyword>
<dbReference type="EMBL" id="CAJGYO010000012">
    <property type="protein sequence ID" value="CAD6262132.1"/>
    <property type="molecule type" value="Genomic_DNA"/>
</dbReference>
<sequence>MSTGDRKKTACHGSERLHRLGAHQDAAGEGLRRQDDDDMAKNSHLKDLQALGPLEVFRADLDEEGSLDDAVAGCDYAFLVAAPVKLKSENPQKEVIEPAVRGTLNVMRSCVKAGTVKRVILTSSAASVVRRQLQGEGHVLDEESWSDVEYLTATKSGLWAYPVSKVLLEKAASRFAAEHGVSLVTVCPVFTVGAAPAPSARTSVPSCLSLLSGDEAEFGVLRALEMGTGTVALVHVDDVCRAEVFLAEQEAAAGRYLCCGLNTTILQLARFLSEKYPQYTVKTNLLSGDLLEKPRVRVSSGKLVKEGFDYNYKMLDGMYDGMIDYDKALGILP</sequence>
<feature type="domain" description="NAD-dependent epimerase/dehydratase" evidence="3">
    <location>
        <begin position="45"/>
        <end position="252"/>
    </location>
</feature>
<dbReference type="Proteomes" id="UP000604825">
    <property type="component" value="Unassembled WGS sequence"/>
</dbReference>
<dbReference type="PANTHER" id="PTHR10366:SF839">
    <property type="entry name" value="NAD-DEPENDENT EPIMERASE_DEHYDRATASE DOMAIN-CONTAINING PROTEIN"/>
    <property type="match status" value="1"/>
</dbReference>
<dbReference type="Pfam" id="PF01370">
    <property type="entry name" value="Epimerase"/>
    <property type="match status" value="1"/>
</dbReference>
<keyword evidence="1" id="KW-0560">Oxidoreductase</keyword>
<dbReference type="InterPro" id="IPR050425">
    <property type="entry name" value="NAD(P)_dehydrat-like"/>
</dbReference>
<protein>
    <recommendedName>
        <fullName evidence="3">NAD-dependent epimerase/dehydratase domain-containing protein</fullName>
    </recommendedName>
</protein>
<evidence type="ECO:0000259" key="3">
    <source>
        <dbReference type="Pfam" id="PF01370"/>
    </source>
</evidence>
<accession>A0A811QSS6</accession>
<evidence type="ECO:0000313" key="5">
    <source>
        <dbReference type="Proteomes" id="UP000604825"/>
    </source>
</evidence>
<dbReference type="GO" id="GO:0016616">
    <property type="term" value="F:oxidoreductase activity, acting on the CH-OH group of donors, NAD or NADP as acceptor"/>
    <property type="evidence" value="ECO:0007669"/>
    <property type="project" value="TreeGrafter"/>
</dbReference>
<dbReference type="AlphaFoldDB" id="A0A811QSS6"/>
<gene>
    <name evidence="4" type="ORF">NCGR_LOCUS45512</name>
</gene>
<reference evidence="4" key="1">
    <citation type="submission" date="2020-10" db="EMBL/GenBank/DDBJ databases">
        <authorList>
            <person name="Han B."/>
            <person name="Lu T."/>
            <person name="Zhao Q."/>
            <person name="Huang X."/>
            <person name="Zhao Y."/>
        </authorList>
    </citation>
    <scope>NUCLEOTIDE SEQUENCE</scope>
</reference>
<feature type="region of interest" description="Disordered" evidence="2">
    <location>
        <begin position="1"/>
        <end position="38"/>
    </location>
</feature>
<dbReference type="Gene3D" id="3.40.50.720">
    <property type="entry name" value="NAD(P)-binding Rossmann-like Domain"/>
    <property type="match status" value="1"/>
</dbReference>
<dbReference type="CDD" id="cd08958">
    <property type="entry name" value="FR_SDR_e"/>
    <property type="match status" value="1"/>
</dbReference>
<dbReference type="PANTHER" id="PTHR10366">
    <property type="entry name" value="NAD DEPENDENT EPIMERASE/DEHYDRATASE"/>
    <property type="match status" value="1"/>
</dbReference>
<name>A0A811QSS6_9POAL</name>
<dbReference type="OrthoDB" id="2735536at2759"/>
<feature type="compositionally biased region" description="Basic and acidic residues" evidence="2">
    <location>
        <begin position="1"/>
        <end position="18"/>
    </location>
</feature>
<comment type="caution">
    <text evidence="4">The sequence shown here is derived from an EMBL/GenBank/DDBJ whole genome shotgun (WGS) entry which is preliminary data.</text>
</comment>
<dbReference type="InterPro" id="IPR036291">
    <property type="entry name" value="NAD(P)-bd_dom_sf"/>
</dbReference>
<dbReference type="SUPFAM" id="SSF51735">
    <property type="entry name" value="NAD(P)-binding Rossmann-fold domains"/>
    <property type="match status" value="1"/>
</dbReference>
<evidence type="ECO:0000256" key="2">
    <source>
        <dbReference type="SAM" id="MobiDB-lite"/>
    </source>
</evidence>
<evidence type="ECO:0000313" key="4">
    <source>
        <dbReference type="EMBL" id="CAD6262132.1"/>
    </source>
</evidence>
<dbReference type="InterPro" id="IPR001509">
    <property type="entry name" value="Epimerase_deHydtase"/>
</dbReference>
<dbReference type="FunFam" id="3.40.50.720:FF:000085">
    <property type="entry name" value="Dihydroflavonol reductase"/>
    <property type="match status" value="1"/>
</dbReference>